<proteinExistence type="predicted"/>
<evidence type="ECO:0000313" key="2">
    <source>
        <dbReference type="EMBL" id="GIY67971.1"/>
    </source>
</evidence>
<reference evidence="2 3" key="1">
    <citation type="submission" date="2021-06" db="EMBL/GenBank/DDBJ databases">
        <title>Caerostris extrusa draft genome.</title>
        <authorList>
            <person name="Kono N."/>
            <person name="Arakawa K."/>
        </authorList>
    </citation>
    <scope>NUCLEOTIDE SEQUENCE [LARGE SCALE GENOMIC DNA]</scope>
</reference>
<keyword evidence="3" id="KW-1185">Reference proteome</keyword>
<dbReference type="Proteomes" id="UP001054945">
    <property type="component" value="Unassembled WGS sequence"/>
</dbReference>
<evidence type="ECO:0000313" key="3">
    <source>
        <dbReference type="Proteomes" id="UP001054945"/>
    </source>
</evidence>
<feature type="compositionally biased region" description="Polar residues" evidence="1">
    <location>
        <begin position="14"/>
        <end position="26"/>
    </location>
</feature>
<sequence>MVHAAYLPTPTPNPSRGVTSSETTCSDDLSAGSPFLSAINPNPARYPFLRVYLPTLHPHPKQPVFVTGMGKLLSASLQWYISERVVGWRQSAKMDTVQLASDVIEARMHLKAQLQINCFE</sequence>
<name>A0AAV4VC44_CAEEX</name>
<organism evidence="2 3">
    <name type="scientific">Caerostris extrusa</name>
    <name type="common">Bark spider</name>
    <name type="synonym">Caerostris bankana</name>
    <dbReference type="NCBI Taxonomy" id="172846"/>
    <lineage>
        <taxon>Eukaryota</taxon>
        <taxon>Metazoa</taxon>
        <taxon>Ecdysozoa</taxon>
        <taxon>Arthropoda</taxon>
        <taxon>Chelicerata</taxon>
        <taxon>Arachnida</taxon>
        <taxon>Araneae</taxon>
        <taxon>Araneomorphae</taxon>
        <taxon>Entelegynae</taxon>
        <taxon>Araneoidea</taxon>
        <taxon>Araneidae</taxon>
        <taxon>Caerostris</taxon>
    </lineage>
</organism>
<protein>
    <submittedName>
        <fullName evidence="2">Uncharacterized protein</fullName>
    </submittedName>
</protein>
<gene>
    <name evidence="2" type="ORF">CEXT_364661</name>
</gene>
<dbReference type="AlphaFoldDB" id="A0AAV4VC44"/>
<dbReference type="EMBL" id="BPLR01014306">
    <property type="protein sequence ID" value="GIY67971.1"/>
    <property type="molecule type" value="Genomic_DNA"/>
</dbReference>
<accession>A0AAV4VC44</accession>
<feature type="region of interest" description="Disordered" evidence="1">
    <location>
        <begin position="1"/>
        <end position="26"/>
    </location>
</feature>
<comment type="caution">
    <text evidence="2">The sequence shown here is derived from an EMBL/GenBank/DDBJ whole genome shotgun (WGS) entry which is preliminary data.</text>
</comment>
<evidence type="ECO:0000256" key="1">
    <source>
        <dbReference type="SAM" id="MobiDB-lite"/>
    </source>
</evidence>